<dbReference type="AlphaFoldDB" id="A0A1M7U403"/>
<dbReference type="InterPro" id="IPR012699">
    <property type="entry name" value="PhnN"/>
</dbReference>
<dbReference type="SMART" id="SM00072">
    <property type="entry name" value="GuKc"/>
    <property type="match status" value="1"/>
</dbReference>
<feature type="domain" description="Guanylate kinase-like" evidence="7">
    <location>
        <begin position="6"/>
        <end position="179"/>
    </location>
</feature>
<organism evidence="8 9">
    <name type="scientific">Oceanicella actignis</name>
    <dbReference type="NCBI Taxonomy" id="1189325"/>
    <lineage>
        <taxon>Bacteria</taxon>
        <taxon>Pseudomonadati</taxon>
        <taxon>Pseudomonadota</taxon>
        <taxon>Alphaproteobacteria</taxon>
        <taxon>Rhodobacterales</taxon>
        <taxon>Paracoccaceae</taxon>
        <taxon>Oceanicella</taxon>
    </lineage>
</organism>
<dbReference type="GO" id="GO:0006015">
    <property type="term" value="P:5-phosphoribose 1-diphosphate biosynthetic process"/>
    <property type="evidence" value="ECO:0007669"/>
    <property type="project" value="UniProtKB-UniRule"/>
</dbReference>
<comment type="similarity">
    <text evidence="6">Belongs to the ribose 1,5-bisphosphokinase family.</text>
</comment>
<dbReference type="GO" id="GO:0019634">
    <property type="term" value="P:organic phosphonate metabolic process"/>
    <property type="evidence" value="ECO:0007669"/>
    <property type="project" value="UniProtKB-UniRule"/>
</dbReference>
<dbReference type="SUPFAM" id="SSF52540">
    <property type="entry name" value="P-loop containing nucleoside triphosphate hydrolases"/>
    <property type="match status" value="1"/>
</dbReference>
<dbReference type="PANTHER" id="PTHR23117">
    <property type="entry name" value="GUANYLATE KINASE-RELATED"/>
    <property type="match status" value="1"/>
</dbReference>
<dbReference type="Pfam" id="PF13238">
    <property type="entry name" value="AAA_18"/>
    <property type="match status" value="1"/>
</dbReference>
<accession>A0A1M7U403</accession>
<dbReference type="InterPro" id="IPR008144">
    <property type="entry name" value="Guanylate_kin-like_dom"/>
</dbReference>
<dbReference type="EMBL" id="FRDL01000018">
    <property type="protein sequence ID" value="SHN77812.1"/>
    <property type="molecule type" value="Genomic_DNA"/>
</dbReference>
<evidence type="ECO:0000256" key="3">
    <source>
        <dbReference type="ARBA" id="ARBA00022679"/>
    </source>
</evidence>
<dbReference type="Gene3D" id="3.40.50.300">
    <property type="entry name" value="P-loop containing nucleotide triphosphate hydrolases"/>
    <property type="match status" value="1"/>
</dbReference>
<evidence type="ECO:0000256" key="2">
    <source>
        <dbReference type="ARBA" id="ARBA00005069"/>
    </source>
</evidence>
<evidence type="ECO:0000313" key="9">
    <source>
        <dbReference type="Proteomes" id="UP000184066"/>
    </source>
</evidence>
<feature type="binding site" evidence="6">
    <location>
        <begin position="13"/>
        <end position="20"/>
    </location>
    <ligand>
        <name>ATP</name>
        <dbReference type="ChEBI" id="CHEBI:30616"/>
    </ligand>
</feature>
<dbReference type="GO" id="GO:0005829">
    <property type="term" value="C:cytosol"/>
    <property type="evidence" value="ECO:0007669"/>
    <property type="project" value="TreeGrafter"/>
</dbReference>
<comment type="catalytic activity">
    <reaction evidence="1 6">
        <text>alpha-D-ribose 1,5-bisphosphate + ATP = 5-phospho-alpha-D-ribose 1-diphosphate + ADP</text>
        <dbReference type="Rhea" id="RHEA:20109"/>
        <dbReference type="ChEBI" id="CHEBI:30616"/>
        <dbReference type="ChEBI" id="CHEBI:58017"/>
        <dbReference type="ChEBI" id="CHEBI:68688"/>
        <dbReference type="ChEBI" id="CHEBI:456216"/>
        <dbReference type="EC" id="2.7.4.23"/>
    </reaction>
</comment>
<dbReference type="InterPro" id="IPR008145">
    <property type="entry name" value="GK/Ca_channel_bsu"/>
</dbReference>
<dbReference type="PANTHER" id="PTHR23117:SF8">
    <property type="entry name" value="RIBOSE 1,5-BISPHOSPHATE PHOSPHOKINASE PHNN"/>
    <property type="match status" value="1"/>
</dbReference>
<dbReference type="PROSITE" id="PS50052">
    <property type="entry name" value="GUANYLATE_KINASE_2"/>
    <property type="match status" value="1"/>
</dbReference>
<keyword evidence="4 6" id="KW-0547">Nucleotide-binding</keyword>
<dbReference type="Proteomes" id="UP000184066">
    <property type="component" value="Unassembled WGS sequence"/>
</dbReference>
<protein>
    <recommendedName>
        <fullName evidence="6">Ribose 1,5-bisphosphate phosphokinase PhnN</fullName>
        <ecNumber evidence="6">2.7.4.23</ecNumber>
    </recommendedName>
    <alternativeName>
        <fullName evidence="6">Ribose 1,5-bisphosphokinase</fullName>
    </alternativeName>
</protein>
<dbReference type="STRING" id="1189325.SAMN04488119_11810"/>
<sequence>MPEMAGRLYAIVGPSGVGKDTLMRAAARRLPGLRLVRRVITRSAEAGGEDFESTSEADFARRLARGDFILHWQAHGLSYGIPADVLDFLEAGRPALFNGSRAMLAEAKAQFPALEAIHVTARPEILAARLAARGRESAEEIAARLARAKIGLPPGIKAIEIDNSGPLETAVEALVAALQPESAKRSMR</sequence>
<evidence type="ECO:0000313" key="8">
    <source>
        <dbReference type="EMBL" id="SHN77812.1"/>
    </source>
</evidence>
<dbReference type="UniPathway" id="UPA00087">
    <property type="reaction ID" value="UER00175"/>
</dbReference>
<evidence type="ECO:0000259" key="7">
    <source>
        <dbReference type="PROSITE" id="PS50052"/>
    </source>
</evidence>
<dbReference type="HAMAP" id="MF_00836">
    <property type="entry name" value="PhnN"/>
    <property type="match status" value="1"/>
</dbReference>
<gene>
    <name evidence="6" type="primary">phnN</name>
    <name evidence="8" type="ORF">SAMN05216200_11810</name>
</gene>
<evidence type="ECO:0000256" key="6">
    <source>
        <dbReference type="HAMAP-Rule" id="MF_00836"/>
    </source>
</evidence>
<dbReference type="InterPro" id="IPR027417">
    <property type="entry name" value="P-loop_NTPase"/>
</dbReference>
<name>A0A1M7U403_9RHOB</name>
<comment type="function">
    <text evidence="6">Catalyzes the phosphorylation of ribose 1,5-bisphosphate to 5-phospho-D-ribosyl alpha-1-diphosphate (PRPP).</text>
</comment>
<comment type="pathway">
    <text evidence="2 6">Metabolic intermediate biosynthesis; 5-phospho-alpha-D-ribose 1-diphosphate biosynthesis; 5-phospho-alpha-D-ribose 1-diphosphate from D-ribose 5-phosphate (route II): step 3/3.</text>
</comment>
<keyword evidence="5 6" id="KW-0067">ATP-binding</keyword>
<evidence type="ECO:0000256" key="5">
    <source>
        <dbReference type="ARBA" id="ARBA00022840"/>
    </source>
</evidence>
<reference evidence="8 9" key="1">
    <citation type="submission" date="2016-12" db="EMBL/GenBank/DDBJ databases">
        <authorList>
            <person name="Song W.-J."/>
            <person name="Kurnit D.M."/>
        </authorList>
    </citation>
    <scope>NUCLEOTIDE SEQUENCE [LARGE SCALE GENOMIC DNA]</scope>
    <source>
        <strain evidence="8 9">CGMCC 1.10808</strain>
    </source>
</reference>
<evidence type="ECO:0000256" key="4">
    <source>
        <dbReference type="ARBA" id="ARBA00022741"/>
    </source>
</evidence>
<dbReference type="EC" id="2.7.4.23" evidence="6"/>
<keyword evidence="3 6" id="KW-0808">Transferase</keyword>
<dbReference type="GO" id="GO:0005524">
    <property type="term" value="F:ATP binding"/>
    <property type="evidence" value="ECO:0007669"/>
    <property type="project" value="UniProtKB-KW"/>
</dbReference>
<evidence type="ECO:0000256" key="1">
    <source>
        <dbReference type="ARBA" id="ARBA00000373"/>
    </source>
</evidence>
<keyword evidence="9" id="KW-1185">Reference proteome</keyword>
<keyword evidence="8" id="KW-0418">Kinase</keyword>
<proteinExistence type="inferred from homology"/>
<dbReference type="GO" id="GO:0033863">
    <property type="term" value="F:ribose 1,5-bisphosphate phosphokinase activity"/>
    <property type="evidence" value="ECO:0007669"/>
    <property type="project" value="UniProtKB-UniRule"/>
</dbReference>
<dbReference type="NCBIfam" id="TIGR02322">
    <property type="entry name" value="phosphon_PhnN"/>
    <property type="match status" value="1"/>
</dbReference>